<gene>
    <name evidence="1" type="ORF">B9L23_19715</name>
</gene>
<dbReference type="Proteomes" id="UP000198394">
    <property type="component" value="Unassembled WGS sequence"/>
</dbReference>
<evidence type="ECO:0000313" key="1">
    <source>
        <dbReference type="EMBL" id="OXB91554.1"/>
    </source>
</evidence>
<reference evidence="1 2" key="1">
    <citation type="submission" date="2017-04" db="EMBL/GenBank/DDBJ databases">
        <title>The genome sequence of Parageobacillus galactosidasius DSM 18751.</title>
        <authorList>
            <person name="Ramaloko W.T."/>
            <person name="Koen N."/>
            <person name="Polliack S."/>
            <person name="Aliyu H."/>
            <person name="Lebre P."/>
            <person name="Mohr T."/>
            <person name="Oswald F."/>
            <person name="Zwick M."/>
            <person name="Neumann A."/>
            <person name="Syldatk C."/>
            <person name="Cowan D."/>
            <person name="De Maayer P."/>
        </authorList>
    </citation>
    <scope>NUCLEOTIDE SEQUENCE [LARGE SCALE GENOMIC DNA]</scope>
    <source>
        <strain evidence="1 2">DSM 18751</strain>
    </source>
</reference>
<organism evidence="1 2">
    <name type="scientific">Parageobacillus galactosidasius</name>
    <dbReference type="NCBI Taxonomy" id="883812"/>
    <lineage>
        <taxon>Bacteria</taxon>
        <taxon>Bacillati</taxon>
        <taxon>Bacillota</taxon>
        <taxon>Bacilli</taxon>
        <taxon>Bacillales</taxon>
        <taxon>Anoxybacillaceae</taxon>
        <taxon>Parageobacillus</taxon>
    </lineage>
</organism>
<dbReference type="AlphaFoldDB" id="A0A226QHV3"/>
<protein>
    <submittedName>
        <fullName evidence="1">Uncharacterized protein</fullName>
    </submittedName>
</protein>
<accession>A0A226QHV3</accession>
<name>A0A226QHV3_9BACL</name>
<sequence>MSLYRYQIERAVFFRVPGIKKINSIESGLGRITLFIGDENGNATKEIIDLAGQVVEKNRPLGTQVIIEPFCNSPFPNKGLYELPEHIKRAHIFSATHSDIEFVVKSCIPNCVYFDLITVRGGVINVYIADKNFEADKEMIEKAKSILKELFPSDISISVYKFEEKMLDSIEERRKNFFIQTSRFDVLDYEDDHIRDIAKRDEERFGDTLGKLINGEIKYTSIIDNRLPKGGTIYVDPFITEQQLSILLTLYSKVFYPILPDKNNSYKALNSLPIDLVLALARKGKLIPIFKNPLHKYKPSTVRKFLEDKDINVILPRQLDGLTILTLANQFPFWKTFRENPQVAAEVSYNVSLINKKLLEKNPTQTLLVNALTETTDIHIQVAEAGEAWFMDKGHIAAGNITAGGAVQSLISYLRNKLSSEVSDTIFIESHMYSMQLSIARALGAVFYPSIVHNEKILNLVSHLHAGSDTNLLVPKIDEMGVVLKNLKIICPENVSILDYIDVLNDFEVKKLRNIITEIVNQSSGSHEKLLEQVEVVNNEIRKWNKSRGRFIQENLDILGLGLEIALLPTGLTVPPLTTSFVGIILKTLLGERIEDIEDRIYAKIGGVSPAALRVQRIRSNIQKLE</sequence>
<keyword evidence="2" id="KW-1185">Reference proteome</keyword>
<dbReference type="EMBL" id="NDYL01000005">
    <property type="protein sequence ID" value="OXB91554.1"/>
    <property type="molecule type" value="Genomic_DNA"/>
</dbReference>
<evidence type="ECO:0000313" key="2">
    <source>
        <dbReference type="Proteomes" id="UP000198394"/>
    </source>
</evidence>
<proteinExistence type="predicted"/>
<dbReference type="RefSeq" id="WP_089098368.1">
    <property type="nucleotide sequence ID" value="NZ_NDYL01000005.1"/>
</dbReference>
<comment type="caution">
    <text evidence="1">The sequence shown here is derived from an EMBL/GenBank/DDBJ whole genome shotgun (WGS) entry which is preliminary data.</text>
</comment>